<dbReference type="EMBL" id="KZ454991">
    <property type="protein sequence ID" value="PKI83400.1"/>
    <property type="molecule type" value="Genomic_DNA"/>
</dbReference>
<feature type="transmembrane region" description="Helical" evidence="2">
    <location>
        <begin position="105"/>
        <end position="128"/>
    </location>
</feature>
<evidence type="ECO:0000256" key="2">
    <source>
        <dbReference type="SAM" id="Phobius"/>
    </source>
</evidence>
<name>A0A2N1JA17_9BASI</name>
<keyword evidence="2" id="KW-0812">Transmembrane</keyword>
<gene>
    <name evidence="3" type="ORF">MVES_002423</name>
</gene>
<dbReference type="PANTHER" id="PTHR28013:SF4">
    <property type="entry name" value="MARVEL DOMAIN-CONTAINING PROTEIN"/>
    <property type="match status" value="1"/>
</dbReference>
<dbReference type="InterPro" id="IPR051380">
    <property type="entry name" value="pH-response_reg_palI/RIM9"/>
</dbReference>
<dbReference type="GO" id="GO:0032153">
    <property type="term" value="C:cell division site"/>
    <property type="evidence" value="ECO:0007669"/>
    <property type="project" value="TreeGrafter"/>
</dbReference>
<feature type="compositionally biased region" description="Basic and acidic residues" evidence="1">
    <location>
        <begin position="322"/>
        <end position="332"/>
    </location>
</feature>
<feature type="transmembrane region" description="Helical" evidence="2">
    <location>
        <begin position="135"/>
        <end position="160"/>
    </location>
</feature>
<keyword evidence="2" id="KW-1133">Transmembrane helix</keyword>
<dbReference type="GO" id="GO:0035838">
    <property type="term" value="C:growing cell tip"/>
    <property type="evidence" value="ECO:0007669"/>
    <property type="project" value="TreeGrafter"/>
</dbReference>
<keyword evidence="4" id="KW-1185">Reference proteome</keyword>
<evidence type="ECO:0000256" key="1">
    <source>
        <dbReference type="SAM" id="MobiDB-lite"/>
    </source>
</evidence>
<evidence type="ECO:0000313" key="3">
    <source>
        <dbReference type="EMBL" id="PKI83400.1"/>
    </source>
</evidence>
<sequence length="415" mass="45609">MAALLAFGLIGSSFVLQLMNCVSVPYITGLYFLRFLIPNSTGDVISDEIRFGTWGLCYGDSTLNNGWHCSSADLGYRQKEFGNLTRSVGGSAGGLGLHEPFLHNLPYALVLQAISAGFTGIAAGAGLLAICSHTLLFTLAAFWAAILTIATLVIELILFINAHEKLTDSAPPEWQGRLRADYGPALWMQVAATAAVIVGFLLLFLSWILNRPEKHASHAVAPLPTSNMYQKQHEPYGYDAPANRYDNYGAAQYQEPVVPGPPPVTTASAGRAYEQPYVSNAGAAARPNLVYDPAAAGSKPGKRISRQPEDPQRRRHSHRRSQHDALDDSAKEAHRKSRDIDQAYLHGNTGTLSRHASGDIRRRSYDPYLQSAGQYEMDIPSRSVSRLHPALDYYADQYQSSGDLRWKRYSDRGVW</sequence>
<dbReference type="GO" id="GO:0005886">
    <property type="term" value="C:plasma membrane"/>
    <property type="evidence" value="ECO:0007669"/>
    <property type="project" value="InterPro"/>
</dbReference>
<keyword evidence="2" id="KW-0472">Membrane</keyword>
<proteinExistence type="predicted"/>
<feature type="region of interest" description="Disordered" evidence="1">
    <location>
        <begin position="291"/>
        <end position="358"/>
    </location>
</feature>
<dbReference type="PANTHER" id="PTHR28013">
    <property type="entry name" value="PROTEIN DCV1-RELATED"/>
    <property type="match status" value="1"/>
</dbReference>
<dbReference type="Pfam" id="PF06687">
    <property type="entry name" value="SUR7"/>
    <property type="match status" value="1"/>
</dbReference>
<dbReference type="OrthoDB" id="2354757at2759"/>
<dbReference type="AlphaFoldDB" id="A0A2N1JA17"/>
<reference evidence="3 4" key="1">
    <citation type="submission" date="2017-10" db="EMBL/GenBank/DDBJ databases">
        <title>A novel species of cold-tolerant Malassezia isolated from bats.</title>
        <authorList>
            <person name="Lorch J.M."/>
            <person name="Palmer J.M."/>
            <person name="Vanderwolf K.J."/>
            <person name="Schmidt K.Z."/>
            <person name="Verant M.L."/>
            <person name="Weller T.J."/>
            <person name="Blehert D.S."/>
        </authorList>
    </citation>
    <scope>NUCLEOTIDE SEQUENCE [LARGE SCALE GENOMIC DNA]</scope>
    <source>
        <strain evidence="3 4">NWHC:44797-103</strain>
    </source>
</reference>
<dbReference type="Proteomes" id="UP000232875">
    <property type="component" value="Unassembled WGS sequence"/>
</dbReference>
<dbReference type="STRING" id="2020962.A0A2N1JA17"/>
<dbReference type="InterPro" id="IPR009571">
    <property type="entry name" value="SUR7/Rim9-like_fungi"/>
</dbReference>
<protein>
    <submittedName>
        <fullName evidence="3">Uncharacterized protein</fullName>
    </submittedName>
</protein>
<organism evidence="3 4">
    <name type="scientific">Malassezia vespertilionis</name>
    <dbReference type="NCBI Taxonomy" id="2020962"/>
    <lineage>
        <taxon>Eukaryota</taxon>
        <taxon>Fungi</taxon>
        <taxon>Dikarya</taxon>
        <taxon>Basidiomycota</taxon>
        <taxon>Ustilaginomycotina</taxon>
        <taxon>Malasseziomycetes</taxon>
        <taxon>Malasseziales</taxon>
        <taxon>Malasseziaceae</taxon>
        <taxon>Malassezia</taxon>
    </lineage>
</organism>
<accession>A0A2N1JA17</accession>
<feature type="transmembrane region" description="Helical" evidence="2">
    <location>
        <begin position="186"/>
        <end position="209"/>
    </location>
</feature>
<evidence type="ECO:0000313" key="4">
    <source>
        <dbReference type="Proteomes" id="UP000232875"/>
    </source>
</evidence>